<evidence type="ECO:0000313" key="1">
    <source>
        <dbReference type="EMBL" id="MBC8319005.1"/>
    </source>
</evidence>
<dbReference type="Proteomes" id="UP000614424">
    <property type="component" value="Unassembled WGS sequence"/>
</dbReference>
<evidence type="ECO:0000313" key="2">
    <source>
        <dbReference type="Proteomes" id="UP000614424"/>
    </source>
</evidence>
<sequence length="170" mass="19789">MTNNKGSATIILLVILLALLATGGYFGYTRFYLKGDDTNTFTKDLTHIPLQEEVLLSTYEKLPDVYFGLVDINKELQIINKEIERLTEMEKEYPQQIEIISSEKDIWNSVKQDISKTTTTLQKEIETLHVAYRVNQEKGQKRIADKKDQLQESIRKTLEFSQTRTERLKK</sequence>
<organism evidence="1 2">
    <name type="scientific">Candidatus Desulfobia pelagia</name>
    <dbReference type="NCBI Taxonomy" id="2841692"/>
    <lineage>
        <taxon>Bacteria</taxon>
        <taxon>Pseudomonadati</taxon>
        <taxon>Thermodesulfobacteriota</taxon>
        <taxon>Desulfobulbia</taxon>
        <taxon>Desulfobulbales</taxon>
        <taxon>Desulfobulbaceae</taxon>
        <taxon>Candidatus Desulfobia</taxon>
    </lineage>
</organism>
<accession>A0A8J6NGC5</accession>
<name>A0A8J6NGC5_9BACT</name>
<protein>
    <submittedName>
        <fullName evidence="1">Uncharacterized protein</fullName>
    </submittedName>
</protein>
<dbReference type="EMBL" id="JACNJZ010000209">
    <property type="protein sequence ID" value="MBC8319005.1"/>
    <property type="molecule type" value="Genomic_DNA"/>
</dbReference>
<gene>
    <name evidence="1" type="ORF">H8E41_13995</name>
</gene>
<comment type="caution">
    <text evidence="1">The sequence shown here is derived from an EMBL/GenBank/DDBJ whole genome shotgun (WGS) entry which is preliminary data.</text>
</comment>
<dbReference type="AlphaFoldDB" id="A0A8J6NGC5"/>
<reference evidence="1 2" key="1">
    <citation type="submission" date="2020-08" db="EMBL/GenBank/DDBJ databases">
        <title>Bridging the membrane lipid divide: bacteria of the FCB group superphylum have the potential to synthesize archaeal ether lipids.</title>
        <authorList>
            <person name="Villanueva L."/>
            <person name="Von Meijenfeldt F.A.B."/>
            <person name="Westbye A.B."/>
            <person name="Yadav S."/>
            <person name="Hopmans E.C."/>
            <person name="Dutilh B.E."/>
            <person name="Sinninghe Damste J.S."/>
        </authorList>
    </citation>
    <scope>NUCLEOTIDE SEQUENCE [LARGE SCALE GENOMIC DNA]</scope>
    <source>
        <strain evidence="1">NIOZ-UU47</strain>
    </source>
</reference>
<proteinExistence type="predicted"/>